<organism evidence="2 3">
    <name type="scientific">Diaporthe ampelina</name>
    <dbReference type="NCBI Taxonomy" id="1214573"/>
    <lineage>
        <taxon>Eukaryota</taxon>
        <taxon>Fungi</taxon>
        <taxon>Dikarya</taxon>
        <taxon>Ascomycota</taxon>
        <taxon>Pezizomycotina</taxon>
        <taxon>Sordariomycetes</taxon>
        <taxon>Sordariomycetidae</taxon>
        <taxon>Diaporthales</taxon>
        <taxon>Diaporthaceae</taxon>
        <taxon>Diaporthe</taxon>
    </lineage>
</organism>
<dbReference type="EMBL" id="LCUC01000621">
    <property type="protein sequence ID" value="KKY29756.1"/>
    <property type="molecule type" value="Genomic_DNA"/>
</dbReference>
<protein>
    <submittedName>
        <fullName evidence="2">Uncharacterized protein</fullName>
    </submittedName>
</protein>
<feature type="compositionally biased region" description="Basic and acidic residues" evidence="1">
    <location>
        <begin position="133"/>
        <end position="146"/>
    </location>
</feature>
<evidence type="ECO:0000256" key="1">
    <source>
        <dbReference type="SAM" id="MobiDB-lite"/>
    </source>
</evidence>
<feature type="region of interest" description="Disordered" evidence="1">
    <location>
        <begin position="201"/>
        <end position="227"/>
    </location>
</feature>
<proteinExistence type="predicted"/>
<dbReference type="Proteomes" id="UP000034680">
    <property type="component" value="Unassembled WGS sequence"/>
</dbReference>
<dbReference type="AlphaFoldDB" id="A0A0G2F696"/>
<gene>
    <name evidence="2" type="ORF">UCDDA912_g10315</name>
</gene>
<reference evidence="2 3" key="2">
    <citation type="submission" date="2015-05" db="EMBL/GenBank/DDBJ databases">
        <authorList>
            <person name="Morales-Cruz A."/>
            <person name="Amrine K.C."/>
            <person name="Cantu D."/>
        </authorList>
    </citation>
    <scope>NUCLEOTIDE SEQUENCE [LARGE SCALE GENOMIC DNA]</scope>
    <source>
        <strain evidence="2">DA912</strain>
    </source>
</reference>
<sequence length="570" mass="62881">MTFPWRLCVAVLVGPSLVRMLYHYNWGPKPGRREPSRGIHVHNGDDITLPVGPALIRAVELYAEAVFADPGSVLVDLYGAESMGQEWADLEQGRDLVSRLAESAQQFCHAVDAGVEEAVLPPPPPGHDSGYWSRREPVSATRREPTHLWSAAGQQQPGPDEYGGVVDDALRQTLQHATRHASTSLCRRFYARTWRILAGSDIPMADGDGGGGGDGDDEEEEQDEDAGEVTQALYWRAAQLSQHLVGPLPWGILTGHLLSLLGPSALGGLDDPWRTAAAGPPITTRRGAEEEARERRRWWQTGSYGLDHSHDADKLAGEILGYVDTDVYSASRMAEGERFLSDSQLTALWYPSFTYSAAEARQVLPPGRGCQGRLSCTLYLVRQSVGSVCEALQHELVVPFRDDFVPAAHHLLDGMAVAINQTRRKERTAQQQPDAALWAEARARSARLALQEVEDIASLPWGADCARTLRLLGQAEKVLARVALDVGTSQQVGWYYSYTLRPAGRAGNETGPQQDEVDLPPWAEIDAATIITNNLIYLPSRRMIATAARYAHGMLARRSEFYFYRFQREL</sequence>
<accession>A0A0G2F696</accession>
<keyword evidence="3" id="KW-1185">Reference proteome</keyword>
<evidence type="ECO:0000313" key="2">
    <source>
        <dbReference type="EMBL" id="KKY29756.1"/>
    </source>
</evidence>
<comment type="caution">
    <text evidence="2">The sequence shown here is derived from an EMBL/GenBank/DDBJ whole genome shotgun (WGS) entry which is preliminary data.</text>
</comment>
<name>A0A0G2F696_9PEZI</name>
<feature type="compositionally biased region" description="Acidic residues" evidence="1">
    <location>
        <begin position="214"/>
        <end position="227"/>
    </location>
</feature>
<feature type="region of interest" description="Disordered" evidence="1">
    <location>
        <begin position="120"/>
        <end position="159"/>
    </location>
</feature>
<reference evidence="2 3" key="1">
    <citation type="submission" date="2015-05" db="EMBL/GenBank/DDBJ databases">
        <title>Distinctive expansion of gene families associated with plant cell wall degradation and secondary metabolism in the genomes of grapevine trunk pathogens.</title>
        <authorList>
            <person name="Lawrence D.P."/>
            <person name="Travadon R."/>
            <person name="Rolshausen P.E."/>
            <person name="Baumgartner K."/>
        </authorList>
    </citation>
    <scope>NUCLEOTIDE SEQUENCE [LARGE SCALE GENOMIC DNA]</scope>
    <source>
        <strain evidence="2">DA912</strain>
    </source>
</reference>
<evidence type="ECO:0000313" key="3">
    <source>
        <dbReference type="Proteomes" id="UP000034680"/>
    </source>
</evidence>